<dbReference type="SUPFAM" id="SSF56935">
    <property type="entry name" value="Porins"/>
    <property type="match status" value="1"/>
</dbReference>
<evidence type="ECO:0000313" key="14">
    <source>
        <dbReference type="Proteomes" id="UP000244892"/>
    </source>
</evidence>
<dbReference type="GO" id="GO:0046930">
    <property type="term" value="C:pore complex"/>
    <property type="evidence" value="ECO:0007669"/>
    <property type="project" value="UniProtKB-KW"/>
</dbReference>
<comment type="subcellular location">
    <subcellularLocation>
        <location evidence="1">Cell outer membrane</location>
        <topology evidence="1">Multi-pass membrane protein</topology>
    </subcellularLocation>
</comment>
<feature type="chain" id="PRO_5015852627" evidence="11">
    <location>
        <begin position="30"/>
        <end position="364"/>
    </location>
</feature>
<keyword evidence="3" id="KW-0813">Transport</keyword>
<keyword evidence="7" id="KW-0406">Ion transport</keyword>
<dbReference type="Gene3D" id="2.40.160.10">
    <property type="entry name" value="Porin"/>
    <property type="match status" value="1"/>
</dbReference>
<dbReference type="AlphaFoldDB" id="A0A2U8FP59"/>
<dbReference type="InterPro" id="IPR033900">
    <property type="entry name" value="Gram_neg_porin_domain"/>
</dbReference>
<organism evidence="13 14">
    <name type="scientific">Aquabacterium olei</name>
    <dbReference type="NCBI Taxonomy" id="1296669"/>
    <lineage>
        <taxon>Bacteria</taxon>
        <taxon>Pseudomonadati</taxon>
        <taxon>Pseudomonadota</taxon>
        <taxon>Betaproteobacteria</taxon>
        <taxon>Burkholderiales</taxon>
        <taxon>Aquabacterium</taxon>
    </lineage>
</organism>
<gene>
    <name evidence="13" type="ORF">DEH84_00680</name>
</gene>
<dbReference type="InterPro" id="IPR050298">
    <property type="entry name" value="Gram-neg_bact_OMP"/>
</dbReference>
<evidence type="ECO:0000256" key="8">
    <source>
        <dbReference type="ARBA" id="ARBA00023114"/>
    </source>
</evidence>
<proteinExistence type="predicted"/>
<evidence type="ECO:0000256" key="10">
    <source>
        <dbReference type="ARBA" id="ARBA00023237"/>
    </source>
</evidence>
<reference evidence="13 14" key="1">
    <citation type="submission" date="2018-05" db="EMBL/GenBank/DDBJ databases">
        <title>complete genome sequence of Aquabacterium olei NBRC 110486.</title>
        <authorList>
            <person name="Tang B."/>
            <person name="Chang J."/>
            <person name="Zhang L."/>
            <person name="Yang H."/>
        </authorList>
    </citation>
    <scope>NUCLEOTIDE SEQUENCE [LARGE SCALE GENOMIC DNA]</scope>
    <source>
        <strain evidence="13 14">NBRC 110486</strain>
    </source>
</reference>
<evidence type="ECO:0000256" key="3">
    <source>
        <dbReference type="ARBA" id="ARBA00022448"/>
    </source>
</evidence>
<keyword evidence="6 11" id="KW-0732">Signal</keyword>
<keyword evidence="9" id="KW-0472">Membrane</keyword>
<feature type="signal peptide" evidence="11">
    <location>
        <begin position="1"/>
        <end position="29"/>
    </location>
</feature>
<dbReference type="GO" id="GO:0006811">
    <property type="term" value="P:monoatomic ion transport"/>
    <property type="evidence" value="ECO:0007669"/>
    <property type="project" value="UniProtKB-KW"/>
</dbReference>
<evidence type="ECO:0000256" key="6">
    <source>
        <dbReference type="ARBA" id="ARBA00022729"/>
    </source>
</evidence>
<dbReference type="InterPro" id="IPR002299">
    <property type="entry name" value="Porin_Neis"/>
</dbReference>
<dbReference type="InterPro" id="IPR023614">
    <property type="entry name" value="Porin_dom_sf"/>
</dbReference>
<dbReference type="PANTHER" id="PTHR34501">
    <property type="entry name" value="PROTEIN YDDL-RELATED"/>
    <property type="match status" value="1"/>
</dbReference>
<evidence type="ECO:0000256" key="1">
    <source>
        <dbReference type="ARBA" id="ARBA00004571"/>
    </source>
</evidence>
<evidence type="ECO:0000256" key="9">
    <source>
        <dbReference type="ARBA" id="ARBA00023136"/>
    </source>
</evidence>
<dbReference type="PANTHER" id="PTHR34501:SF9">
    <property type="entry name" value="MAJOR OUTER MEMBRANE PROTEIN P.IA"/>
    <property type="match status" value="1"/>
</dbReference>
<dbReference type="Pfam" id="PF13609">
    <property type="entry name" value="Porin_4"/>
    <property type="match status" value="1"/>
</dbReference>
<dbReference type="EMBL" id="CP029210">
    <property type="protein sequence ID" value="AWI52126.1"/>
    <property type="molecule type" value="Genomic_DNA"/>
</dbReference>
<keyword evidence="5" id="KW-0812">Transmembrane</keyword>
<dbReference type="GO" id="GO:0015288">
    <property type="term" value="F:porin activity"/>
    <property type="evidence" value="ECO:0007669"/>
    <property type="project" value="UniProtKB-KW"/>
</dbReference>
<keyword evidence="8" id="KW-0626">Porin</keyword>
<evidence type="ECO:0000256" key="5">
    <source>
        <dbReference type="ARBA" id="ARBA00022692"/>
    </source>
</evidence>
<dbReference type="PRINTS" id="PR00184">
    <property type="entry name" value="NEISSPPORIN"/>
</dbReference>
<evidence type="ECO:0000256" key="2">
    <source>
        <dbReference type="ARBA" id="ARBA00011233"/>
    </source>
</evidence>
<dbReference type="GO" id="GO:0009279">
    <property type="term" value="C:cell outer membrane"/>
    <property type="evidence" value="ECO:0007669"/>
    <property type="project" value="UniProtKB-SubCell"/>
</dbReference>
<keyword evidence="14" id="KW-1185">Reference proteome</keyword>
<comment type="subunit">
    <text evidence="2">Homotrimer.</text>
</comment>
<evidence type="ECO:0000256" key="7">
    <source>
        <dbReference type="ARBA" id="ARBA00023065"/>
    </source>
</evidence>
<protein>
    <submittedName>
        <fullName evidence="13">Porin</fullName>
    </submittedName>
</protein>
<dbReference type="KEGG" id="aon:DEH84_00680"/>
<dbReference type="Proteomes" id="UP000244892">
    <property type="component" value="Chromosome"/>
</dbReference>
<accession>A0A2U8FP59</accession>
<keyword evidence="4" id="KW-1134">Transmembrane beta strand</keyword>
<sequence length="364" mass="38522">MTHTRRLSRLPVLSATALAAFFAAFGAQAQSTNLTMYGLIDLGMEYRTQNNAAGDSQWRLNSGGINTSRFGFKGKEDLGNGLSAQFNLEGELSADTGAADSTLFGRQAWVSLDSNALGSVALGRMSTVAYDFISAHDFMGYAPQYSWVTSTATVPKASFTSRISNGVRYLGTFGKIKLGLNAGLGEVAGSLNANTSRGVSVGYEDGPVSVQLSLDDGRTAATETATNSTSNRSWIASGTYALGTGKVYAGVRDTKREPVGTVSSSNAAFHTTVYWLGASAPVVDKVTAFGGVYVENKHGTPSNPVMLAGKVHYDLSKRTRLYATAAIARAKTEDGSRTLTGVFRDQTPLTNHQTGIGFGLQHRF</sequence>
<dbReference type="OrthoDB" id="8520696at2"/>
<evidence type="ECO:0000313" key="13">
    <source>
        <dbReference type="EMBL" id="AWI52126.1"/>
    </source>
</evidence>
<evidence type="ECO:0000256" key="4">
    <source>
        <dbReference type="ARBA" id="ARBA00022452"/>
    </source>
</evidence>
<dbReference type="CDD" id="cd00342">
    <property type="entry name" value="gram_neg_porins"/>
    <property type="match status" value="1"/>
</dbReference>
<feature type="domain" description="Porin" evidence="12">
    <location>
        <begin position="15"/>
        <end position="329"/>
    </location>
</feature>
<evidence type="ECO:0000259" key="12">
    <source>
        <dbReference type="Pfam" id="PF13609"/>
    </source>
</evidence>
<dbReference type="RefSeq" id="WP_109033844.1">
    <property type="nucleotide sequence ID" value="NZ_CP029210.1"/>
</dbReference>
<name>A0A2U8FP59_9BURK</name>
<keyword evidence="10" id="KW-0998">Cell outer membrane</keyword>
<evidence type="ECO:0000256" key="11">
    <source>
        <dbReference type="SAM" id="SignalP"/>
    </source>
</evidence>